<comment type="caution">
    <text evidence="2">The sequence shown here is derived from an EMBL/GenBank/DDBJ whole genome shotgun (WGS) entry which is preliminary data.</text>
</comment>
<reference evidence="2" key="1">
    <citation type="submission" date="2022-11" db="EMBL/GenBank/DDBJ databases">
        <authorList>
            <person name="Petersen C."/>
        </authorList>
    </citation>
    <scope>NUCLEOTIDE SEQUENCE</scope>
    <source>
        <strain evidence="2">IBT 34128</strain>
    </source>
</reference>
<feature type="region of interest" description="Disordered" evidence="1">
    <location>
        <begin position="1"/>
        <end position="28"/>
    </location>
</feature>
<protein>
    <submittedName>
        <fullName evidence="2">Uncharacterized protein</fullName>
    </submittedName>
</protein>
<keyword evidence="3" id="KW-1185">Reference proteome</keyword>
<sequence length="185" mass="20214">MPGRKGKKGKNPISDTFTSKPKPKSSKIAIPIFQSHKALLLRGVDMNHTSLSLHVGTIPASRQFPGDAGGSELRDREARRRCRRRSRSRRPMGCAVTSRVIEDANLICWQDPSLRRRSPRALVPPSTPLPPALTRLMPRKRLGMALPGTPLSPSGEADASKTFDLPPATAWTPEDVPQLGDKQSG</sequence>
<organism evidence="2 3">
    <name type="scientific">Penicillium alfredii</name>
    <dbReference type="NCBI Taxonomy" id="1506179"/>
    <lineage>
        <taxon>Eukaryota</taxon>
        <taxon>Fungi</taxon>
        <taxon>Dikarya</taxon>
        <taxon>Ascomycota</taxon>
        <taxon>Pezizomycotina</taxon>
        <taxon>Eurotiomycetes</taxon>
        <taxon>Eurotiomycetidae</taxon>
        <taxon>Eurotiales</taxon>
        <taxon>Aspergillaceae</taxon>
        <taxon>Penicillium</taxon>
    </lineage>
</organism>
<name>A0A9W9ELQ5_9EURO</name>
<dbReference type="Proteomes" id="UP001141434">
    <property type="component" value="Unassembled WGS sequence"/>
</dbReference>
<feature type="compositionally biased region" description="Basic residues" evidence="1">
    <location>
        <begin position="1"/>
        <end position="10"/>
    </location>
</feature>
<evidence type="ECO:0000256" key="1">
    <source>
        <dbReference type="SAM" id="MobiDB-lite"/>
    </source>
</evidence>
<proteinExistence type="predicted"/>
<dbReference type="AlphaFoldDB" id="A0A9W9ELQ5"/>
<dbReference type="RefSeq" id="XP_056507421.1">
    <property type="nucleotide sequence ID" value="XM_056659128.1"/>
</dbReference>
<dbReference type="GeneID" id="81398297"/>
<feature type="compositionally biased region" description="Basic residues" evidence="1">
    <location>
        <begin position="79"/>
        <end position="90"/>
    </location>
</feature>
<evidence type="ECO:0000313" key="3">
    <source>
        <dbReference type="Proteomes" id="UP001141434"/>
    </source>
</evidence>
<reference evidence="2" key="2">
    <citation type="journal article" date="2023" name="IMA Fungus">
        <title>Comparative genomic study of the Penicillium genus elucidates a diverse pangenome and 15 lateral gene transfer events.</title>
        <authorList>
            <person name="Petersen C."/>
            <person name="Sorensen T."/>
            <person name="Nielsen M.R."/>
            <person name="Sondergaard T.E."/>
            <person name="Sorensen J.L."/>
            <person name="Fitzpatrick D.A."/>
            <person name="Frisvad J.C."/>
            <person name="Nielsen K.L."/>
        </authorList>
    </citation>
    <scope>NUCLEOTIDE SEQUENCE</scope>
    <source>
        <strain evidence="2">IBT 34128</strain>
    </source>
</reference>
<evidence type="ECO:0000313" key="2">
    <source>
        <dbReference type="EMBL" id="KAJ5084024.1"/>
    </source>
</evidence>
<feature type="region of interest" description="Disordered" evidence="1">
    <location>
        <begin position="60"/>
        <end position="90"/>
    </location>
</feature>
<dbReference type="EMBL" id="JAPMSZ010000011">
    <property type="protein sequence ID" value="KAJ5084024.1"/>
    <property type="molecule type" value="Genomic_DNA"/>
</dbReference>
<accession>A0A9W9ELQ5</accession>
<gene>
    <name evidence="2" type="ORF">NUU61_008603</name>
</gene>
<feature type="region of interest" description="Disordered" evidence="1">
    <location>
        <begin position="142"/>
        <end position="185"/>
    </location>
</feature>